<dbReference type="Gene3D" id="1.25.40.10">
    <property type="entry name" value="Tetratricopeptide repeat domain"/>
    <property type="match status" value="3"/>
</dbReference>
<dbReference type="PANTHER" id="PTHR19959">
    <property type="entry name" value="KINESIN LIGHT CHAIN"/>
    <property type="match status" value="1"/>
</dbReference>
<dbReference type="SUPFAM" id="SSF52540">
    <property type="entry name" value="P-loop containing nucleoside triphosphate hydrolases"/>
    <property type="match status" value="1"/>
</dbReference>
<gene>
    <name evidence="3" type="ORF">Aco04nite_79650</name>
</gene>
<dbReference type="SUPFAM" id="SSF48452">
    <property type="entry name" value="TPR-like"/>
    <property type="match status" value="3"/>
</dbReference>
<dbReference type="AlphaFoldDB" id="A0A919T199"/>
<comment type="caution">
    <text evidence="3">The sequence shown here is derived from an EMBL/GenBank/DDBJ whole genome shotgun (WGS) entry which is preliminary data.</text>
</comment>
<evidence type="ECO:0000259" key="1">
    <source>
        <dbReference type="Pfam" id="PF12862"/>
    </source>
</evidence>
<proteinExistence type="predicted"/>
<dbReference type="Pfam" id="PF12862">
    <property type="entry name" value="ANAPC5"/>
    <property type="match status" value="3"/>
</dbReference>
<name>A0A919T199_9ACTN</name>
<evidence type="ECO:0008006" key="5">
    <source>
        <dbReference type="Google" id="ProtNLM"/>
    </source>
</evidence>
<evidence type="ECO:0000259" key="2">
    <source>
        <dbReference type="Pfam" id="PF25199"/>
    </source>
</evidence>
<sequence>MELGRVVVVHAPAGHGSGYAIARRLVLTSAHVVPQVGAQVEVRAATAAARLPATVVWRGTPGGRDDAALLELGAEDPGWDGDAVRWGRIVTNRSGIPAETWGFPIWAQRPGSPPETWHPAGTINAGNRVVADRYVLSLSDHPPRGASPWAGLSGAALFCGRLLTGVIAADLAGGGHAHLDAVPGYVLAHDPEFVAILRRHGAAGPALDGVELDDLAELVRYGRSPAALLIAKRNLVRFRGRRTLMDDLIAWAGPAGFRAWLLHGPGGQGKTRVAHELGRRLRDQRWAVLWLRPGAPVPALEVIGHVAVPLLVIVDYAESQLGQVAEVLRACARHAGTSPVRMLLLARSVGDWWETLQAESPYATELLEDAPVVRLLELETEAAGRADAYQDALTDLAAALTSQLDIDPALLVDTPPYVDAGRPASALTLHMTALADLLDAAYGVDWQREDTAMPVEDRVLHHERRHWYRTADGFGLRTALPEGSLQDTLAATFLLGADNPAEAEALLDSLEVLRDRPESLLETVHRWLAHLYPPPDARPWGALQPDRLAERFAGTRLLKDQRLVDPLLSASSVPQRDRLLTVFARAAHQAAFDGQLDEPLTELCVRQAAWLALPAIGAATRVESPGPLITALRKVADDPQVTRDQLAALVFHVPLSTHTLAGWAVDASQRLVAADRAAADSEQDTETYLYEISGSLNRLTLRLMEVGRYDEALASAEETITVIQGLADVWPDKYRGDLAAALSVRSLQLGHLGRRMDSVEAVKAAVQIRRGLQDDEALATTLNNLAIRLTEVGRHDEALATITEVVALRRTLAGRNPGGHLPELAMALSNLGFQLGRRDRRAEALVVVREAVAIRRRLCEDEPDAYLPNLAMSLNTLSLQLHDLGHLREALAAGEESVTIYRRLRTGRPDAIAPLLAMALNNLARYQSEAGHGEQALAMIREAVAIRRVLADQRPAAFRKDLAQSLLVLAVLLETAGHRDQAADNAAEAVPLYRELAAAEPVINLPLHVEILISAAKLHAAAARLPEARTLIGEATAICRQTRDGPALLRTLVLQTMIFGGLGMRQDGLRSADEALQLTRSLNDVPEVAIVTLLRMRTELRG</sequence>
<feature type="domain" description="Anaphase-promoting complex subunit 5" evidence="1">
    <location>
        <begin position="1012"/>
        <end position="1049"/>
    </location>
</feature>
<evidence type="ECO:0000313" key="4">
    <source>
        <dbReference type="Proteomes" id="UP000680865"/>
    </source>
</evidence>
<dbReference type="InterPro" id="IPR019734">
    <property type="entry name" value="TPR_rpt"/>
</dbReference>
<dbReference type="PANTHER" id="PTHR19959:SF119">
    <property type="entry name" value="FUNGAL LIPASE-LIKE DOMAIN-CONTAINING PROTEIN"/>
    <property type="match status" value="1"/>
</dbReference>
<protein>
    <recommendedName>
        <fullName evidence="5">Tetratricopeptide repeat protein</fullName>
    </recommendedName>
</protein>
<dbReference type="InterPro" id="IPR011990">
    <property type="entry name" value="TPR-like_helical_dom_sf"/>
</dbReference>
<dbReference type="Pfam" id="PF25199">
    <property type="entry name" value="nSTAND_NTPase5"/>
    <property type="match status" value="1"/>
</dbReference>
<feature type="domain" description="Anaphase-promoting complex subunit 5" evidence="1">
    <location>
        <begin position="686"/>
        <end position="726"/>
    </location>
</feature>
<dbReference type="Gene3D" id="2.40.10.10">
    <property type="entry name" value="Trypsin-like serine proteases"/>
    <property type="match status" value="1"/>
</dbReference>
<evidence type="ECO:0000313" key="3">
    <source>
        <dbReference type="EMBL" id="GIM82053.1"/>
    </source>
</evidence>
<dbReference type="InterPro" id="IPR043504">
    <property type="entry name" value="Peptidase_S1_PA_chymotrypsin"/>
</dbReference>
<dbReference type="SMART" id="SM00028">
    <property type="entry name" value="TPR"/>
    <property type="match status" value="5"/>
</dbReference>
<feature type="domain" description="Novel STAND NTPase 5" evidence="2">
    <location>
        <begin position="222"/>
        <end position="354"/>
    </location>
</feature>
<dbReference type="InterPro" id="IPR027417">
    <property type="entry name" value="P-loop_NTPase"/>
</dbReference>
<accession>A0A919T199</accession>
<dbReference type="InterPro" id="IPR009003">
    <property type="entry name" value="Peptidase_S1_PA"/>
</dbReference>
<reference evidence="3" key="1">
    <citation type="submission" date="2021-03" db="EMBL/GenBank/DDBJ databases">
        <title>Whole genome shotgun sequence of Actinoplanes consettensis NBRC 14913.</title>
        <authorList>
            <person name="Komaki H."/>
            <person name="Tamura T."/>
        </authorList>
    </citation>
    <scope>NUCLEOTIDE SEQUENCE</scope>
    <source>
        <strain evidence="3">NBRC 14913</strain>
    </source>
</reference>
<dbReference type="EMBL" id="BOQP01000050">
    <property type="protein sequence ID" value="GIM82053.1"/>
    <property type="molecule type" value="Genomic_DNA"/>
</dbReference>
<dbReference type="Pfam" id="PF13374">
    <property type="entry name" value="TPR_10"/>
    <property type="match status" value="4"/>
</dbReference>
<dbReference type="Proteomes" id="UP000680865">
    <property type="component" value="Unassembled WGS sequence"/>
</dbReference>
<keyword evidence="4" id="KW-1185">Reference proteome</keyword>
<dbReference type="InterPro" id="IPR057574">
    <property type="entry name" value="nSTAND_NTPase5_dom"/>
</dbReference>
<organism evidence="3 4">
    <name type="scientific">Winogradskya consettensis</name>
    <dbReference type="NCBI Taxonomy" id="113560"/>
    <lineage>
        <taxon>Bacteria</taxon>
        <taxon>Bacillati</taxon>
        <taxon>Actinomycetota</taxon>
        <taxon>Actinomycetes</taxon>
        <taxon>Micromonosporales</taxon>
        <taxon>Micromonosporaceae</taxon>
        <taxon>Winogradskya</taxon>
    </lineage>
</organism>
<dbReference type="SUPFAM" id="SSF50494">
    <property type="entry name" value="Trypsin-like serine proteases"/>
    <property type="match status" value="1"/>
</dbReference>
<dbReference type="InterPro" id="IPR026000">
    <property type="entry name" value="Apc5_dom"/>
</dbReference>
<feature type="domain" description="Anaphase-promoting complex subunit 5" evidence="1">
    <location>
        <begin position="962"/>
        <end position="995"/>
    </location>
</feature>